<dbReference type="Proteomes" id="UP000321570">
    <property type="component" value="Unassembled WGS sequence"/>
</dbReference>
<dbReference type="EMBL" id="CABIJS010000210">
    <property type="protein sequence ID" value="VUZ46220.1"/>
    <property type="molecule type" value="Genomic_DNA"/>
</dbReference>
<feature type="compositionally biased region" description="Basic and acidic residues" evidence="2">
    <location>
        <begin position="391"/>
        <end position="416"/>
    </location>
</feature>
<feature type="coiled-coil region" evidence="1">
    <location>
        <begin position="143"/>
        <end position="275"/>
    </location>
</feature>
<sequence length="416" mass="48687">MEKEYQEEIEELKKEVGDLKHALEKRRFDPHQENITNITQDPNLSTTEIVQHIGQLQQQLEQCQHDLEVSEKKVSELKSENSQLRERIDLLEISKDNMIMNNTTDNVAHELTLKIDNLTSQLITEQSERKKLQILNCEKDEDLNSARINNRELEITVKNLREVISELSMELEALKMQVGSVDNTRGNSLFSEVEDRRQRAELLVKKQQEKIVELENKISNIQSESQKKLIQLQRELDTNVTKIYREYIGKLYAENDRLTREVARLESVENWLRDEHLGKNKEKERMSAAFGRDNFNQQNLVRALEERIVAYKCATDKAKCESTILRERLMSQFRAHYDLNLELAQQRSLAKSLSQELQMVKLAANNNKENQEDFKKLSFEESAYSSPIKDSAVKEKTFAEEQQEKSEEDKIECNQS</sequence>
<name>A0A564YG67_HYMDI</name>
<evidence type="ECO:0000313" key="3">
    <source>
        <dbReference type="EMBL" id="VUZ46220.1"/>
    </source>
</evidence>
<organism evidence="3 4">
    <name type="scientific">Hymenolepis diminuta</name>
    <name type="common">Rat tapeworm</name>
    <dbReference type="NCBI Taxonomy" id="6216"/>
    <lineage>
        <taxon>Eukaryota</taxon>
        <taxon>Metazoa</taxon>
        <taxon>Spiralia</taxon>
        <taxon>Lophotrochozoa</taxon>
        <taxon>Platyhelminthes</taxon>
        <taxon>Cestoda</taxon>
        <taxon>Eucestoda</taxon>
        <taxon>Cyclophyllidea</taxon>
        <taxon>Hymenolepididae</taxon>
        <taxon>Hymenolepis</taxon>
    </lineage>
</organism>
<evidence type="ECO:0000256" key="2">
    <source>
        <dbReference type="SAM" id="MobiDB-lite"/>
    </source>
</evidence>
<protein>
    <submittedName>
        <fullName evidence="3">Uncharacterized protein</fullName>
    </submittedName>
</protein>
<proteinExistence type="predicted"/>
<gene>
    <name evidence="3" type="ORF">WMSIL1_LOCUS6013</name>
</gene>
<evidence type="ECO:0000256" key="1">
    <source>
        <dbReference type="SAM" id="Coils"/>
    </source>
</evidence>
<feature type="region of interest" description="Disordered" evidence="2">
    <location>
        <begin position="382"/>
        <end position="416"/>
    </location>
</feature>
<reference evidence="3 4" key="1">
    <citation type="submission" date="2019-07" db="EMBL/GenBank/DDBJ databases">
        <authorList>
            <person name="Jastrzebski P J."/>
            <person name="Paukszto L."/>
            <person name="Jastrzebski P J."/>
        </authorList>
    </citation>
    <scope>NUCLEOTIDE SEQUENCE [LARGE SCALE GENOMIC DNA]</scope>
    <source>
        <strain evidence="3 4">WMS-il1</strain>
    </source>
</reference>
<dbReference type="AlphaFoldDB" id="A0A564YG67"/>
<keyword evidence="1" id="KW-0175">Coiled coil</keyword>
<feature type="coiled-coil region" evidence="1">
    <location>
        <begin position="53"/>
        <end position="94"/>
    </location>
</feature>
<evidence type="ECO:0000313" key="4">
    <source>
        <dbReference type="Proteomes" id="UP000321570"/>
    </source>
</evidence>
<keyword evidence="4" id="KW-1185">Reference proteome</keyword>
<accession>A0A564YG67</accession>